<accession>A0A1I3M9E2</accession>
<evidence type="ECO:0000313" key="2">
    <source>
        <dbReference type="EMBL" id="SFI93659.1"/>
    </source>
</evidence>
<dbReference type="Gene3D" id="3.20.20.150">
    <property type="entry name" value="Divalent-metal-dependent TIM barrel enzymes"/>
    <property type="match status" value="1"/>
</dbReference>
<dbReference type="RefSeq" id="WP_091520999.1">
    <property type="nucleotide sequence ID" value="NZ_FORF01000008.1"/>
</dbReference>
<proteinExistence type="predicted"/>
<name>A0A1I3M9E2_9HYPH</name>
<reference evidence="3" key="1">
    <citation type="submission" date="2016-10" db="EMBL/GenBank/DDBJ databases">
        <authorList>
            <person name="Varghese N."/>
            <person name="Submissions S."/>
        </authorList>
    </citation>
    <scope>NUCLEOTIDE SEQUENCE [LARGE SCALE GENOMIC DNA]</scope>
    <source>
        <strain evidence="3">DSM 21857</strain>
    </source>
</reference>
<dbReference type="InterPro" id="IPR036237">
    <property type="entry name" value="Xyl_isomerase-like_sf"/>
</dbReference>
<dbReference type="EMBL" id="FORF01000008">
    <property type="protein sequence ID" value="SFI93659.1"/>
    <property type="molecule type" value="Genomic_DNA"/>
</dbReference>
<evidence type="ECO:0000259" key="1">
    <source>
        <dbReference type="Pfam" id="PF01261"/>
    </source>
</evidence>
<dbReference type="Proteomes" id="UP000242763">
    <property type="component" value="Unassembled WGS sequence"/>
</dbReference>
<dbReference type="InterPro" id="IPR050312">
    <property type="entry name" value="IolE/XylAMocC-like"/>
</dbReference>
<dbReference type="AlphaFoldDB" id="A0A1I3M9E2"/>
<evidence type="ECO:0000313" key="3">
    <source>
        <dbReference type="Proteomes" id="UP000242763"/>
    </source>
</evidence>
<dbReference type="Pfam" id="PF01261">
    <property type="entry name" value="AP_endonuc_2"/>
    <property type="match status" value="1"/>
</dbReference>
<dbReference type="STRING" id="1121003.SAMN03080618_01724"/>
<dbReference type="PANTHER" id="PTHR12110">
    <property type="entry name" value="HYDROXYPYRUVATE ISOMERASE"/>
    <property type="match status" value="1"/>
</dbReference>
<protein>
    <submittedName>
        <fullName evidence="2">D-psicose/D-tagatose/L-ribulose 3-epimerase</fullName>
    </submittedName>
</protein>
<gene>
    <name evidence="2" type="ORF">SAMN03080618_01724</name>
</gene>
<dbReference type="PANTHER" id="PTHR12110:SF41">
    <property type="entry name" value="INOSOSE DEHYDRATASE"/>
    <property type="match status" value="1"/>
</dbReference>
<dbReference type="InterPro" id="IPR013022">
    <property type="entry name" value="Xyl_isomerase-like_TIM-brl"/>
</dbReference>
<feature type="domain" description="Xylose isomerase-like TIM barrel" evidence="1">
    <location>
        <begin position="22"/>
        <end position="254"/>
    </location>
</feature>
<keyword evidence="3" id="KW-1185">Reference proteome</keyword>
<organism evidence="2 3">
    <name type="scientific">Aquamicrobium aerolatum DSM 21857</name>
    <dbReference type="NCBI Taxonomy" id="1121003"/>
    <lineage>
        <taxon>Bacteria</taxon>
        <taxon>Pseudomonadati</taxon>
        <taxon>Pseudomonadota</taxon>
        <taxon>Alphaproteobacteria</taxon>
        <taxon>Hyphomicrobiales</taxon>
        <taxon>Phyllobacteriaceae</taxon>
        <taxon>Aerobium</taxon>
    </lineage>
</organism>
<sequence length="283" mass="31245">MQVGINLLCLAGFITEAHLPRLRQLKQLGYDGVEVPVLTGDPAHYEWLAGELDAIGLRRTSTSVVPSPDANPLSSDPDVRARGVAHLDWIMECSRALRSECIGGPYHAPIGHFTGSGPSADEIRYGAEAHHRMAETAQRHGINLALEHLNRFETHFLNTMEQAKAYVDAVDHPTFSIMYDTFHANIEEQKQPRAIETISGHIGVLHISENDRGIPGRGHIDFAEVFSAVRQTGYDGWVTLEAFGGGLPELAAATRVWRPLFPDYDTLFAESIDFIRRGWDAAA</sequence>
<dbReference type="SUPFAM" id="SSF51658">
    <property type="entry name" value="Xylose isomerase-like"/>
    <property type="match status" value="1"/>
</dbReference>
<dbReference type="OrthoDB" id="9801426at2"/>